<evidence type="ECO:0000313" key="13">
    <source>
        <dbReference type="EMBL" id="CAH1108789.1"/>
    </source>
</evidence>
<keyword evidence="6" id="KW-0999">Mitochondrion inner membrane</keyword>
<organism evidence="13 14">
    <name type="scientific">Psylliodes chrysocephalus</name>
    <dbReference type="NCBI Taxonomy" id="3402493"/>
    <lineage>
        <taxon>Eukaryota</taxon>
        <taxon>Metazoa</taxon>
        <taxon>Ecdysozoa</taxon>
        <taxon>Arthropoda</taxon>
        <taxon>Hexapoda</taxon>
        <taxon>Insecta</taxon>
        <taxon>Pterygota</taxon>
        <taxon>Neoptera</taxon>
        <taxon>Endopterygota</taxon>
        <taxon>Coleoptera</taxon>
        <taxon>Polyphaga</taxon>
        <taxon>Cucujiformia</taxon>
        <taxon>Chrysomeloidea</taxon>
        <taxon>Chrysomelidae</taxon>
        <taxon>Galerucinae</taxon>
        <taxon>Alticini</taxon>
        <taxon>Psylliodes</taxon>
    </lineage>
</organism>
<dbReference type="GO" id="GO:0015183">
    <property type="term" value="F:L-aspartate transmembrane transporter activity"/>
    <property type="evidence" value="ECO:0007669"/>
    <property type="project" value="TreeGrafter"/>
</dbReference>
<dbReference type="InterPro" id="IPR051028">
    <property type="entry name" value="Mito_Solute_Carrier"/>
</dbReference>
<feature type="repeat" description="Solcar" evidence="10">
    <location>
        <begin position="201"/>
        <end position="290"/>
    </location>
</feature>
<evidence type="ECO:0000313" key="14">
    <source>
        <dbReference type="Proteomes" id="UP001153636"/>
    </source>
</evidence>
<evidence type="ECO:0000256" key="10">
    <source>
        <dbReference type="PROSITE-ProRule" id="PRU00282"/>
    </source>
</evidence>
<keyword evidence="5" id="KW-0677">Repeat</keyword>
<evidence type="ECO:0000256" key="11">
    <source>
        <dbReference type="RuleBase" id="RU000488"/>
    </source>
</evidence>
<sequence>MAEKQKTFTLLPKILNGNIAAFIGICCVFPLDLVKTRMQNQVIGPRGERTYSSILDALVKTFRREGFFGMYQGSLINVILIMPEKAIKLAANDMFRFRLKKADGSLPLSRQLLAACGSSISVTVCTPMELIKIQMQDQGRLASGKATTTQVIKQIVKNDGIFGLYRGLGPTILRDIPFSMTYFTIFFNVRELCPLQADGDAKPWCSFAAGLLAGGVAGLTVTPCDVIKTRIQTIKKGKGEEKYSGIYDAFIKIKNKEGWKAFFKGGACRIMVIAPLFGITQVVYYLGIAEYLLGIEKHT</sequence>
<dbReference type="InterPro" id="IPR018108">
    <property type="entry name" value="MCP_transmembrane"/>
</dbReference>
<gene>
    <name evidence="13" type="ORF">PSYICH_LOCUS9689</name>
</gene>
<evidence type="ECO:0000256" key="2">
    <source>
        <dbReference type="ARBA" id="ARBA00006375"/>
    </source>
</evidence>
<dbReference type="Proteomes" id="UP001153636">
    <property type="component" value="Chromosome 3"/>
</dbReference>
<protein>
    <submittedName>
        <fullName evidence="13">Uncharacterized protein</fullName>
    </submittedName>
</protein>
<dbReference type="GO" id="GO:0005313">
    <property type="term" value="F:L-glutamate transmembrane transporter activity"/>
    <property type="evidence" value="ECO:0007669"/>
    <property type="project" value="TreeGrafter"/>
</dbReference>
<dbReference type="SUPFAM" id="SSF103506">
    <property type="entry name" value="Mitochondrial carrier"/>
    <property type="match status" value="1"/>
</dbReference>
<feature type="repeat" description="Solcar" evidence="10">
    <location>
        <begin position="8"/>
        <end position="98"/>
    </location>
</feature>
<dbReference type="EMBL" id="OV651815">
    <property type="protein sequence ID" value="CAH1108789.1"/>
    <property type="molecule type" value="Genomic_DNA"/>
</dbReference>
<evidence type="ECO:0000256" key="1">
    <source>
        <dbReference type="ARBA" id="ARBA00004448"/>
    </source>
</evidence>
<dbReference type="Pfam" id="PF00153">
    <property type="entry name" value="Mito_carr"/>
    <property type="match status" value="3"/>
</dbReference>
<keyword evidence="4 10" id="KW-0812">Transmembrane</keyword>
<evidence type="ECO:0000256" key="4">
    <source>
        <dbReference type="ARBA" id="ARBA00022692"/>
    </source>
</evidence>
<evidence type="ECO:0000256" key="3">
    <source>
        <dbReference type="ARBA" id="ARBA00022448"/>
    </source>
</evidence>
<keyword evidence="7 12" id="KW-1133">Transmembrane helix</keyword>
<feature type="repeat" description="Solcar" evidence="10">
    <location>
        <begin position="105"/>
        <end position="192"/>
    </location>
</feature>
<dbReference type="PANTHER" id="PTHR45678:SF5">
    <property type="entry name" value="AT03939P-RELATED"/>
    <property type="match status" value="1"/>
</dbReference>
<name>A0A9P0D1H1_9CUCU</name>
<proteinExistence type="inferred from homology"/>
<evidence type="ECO:0000256" key="8">
    <source>
        <dbReference type="ARBA" id="ARBA00023128"/>
    </source>
</evidence>
<dbReference type="PRINTS" id="PR00926">
    <property type="entry name" value="MITOCARRIER"/>
</dbReference>
<reference evidence="13" key="1">
    <citation type="submission" date="2022-01" db="EMBL/GenBank/DDBJ databases">
        <authorList>
            <person name="King R."/>
        </authorList>
    </citation>
    <scope>NUCLEOTIDE SEQUENCE</scope>
</reference>
<dbReference type="AlphaFoldDB" id="A0A9P0D1H1"/>
<dbReference type="Gene3D" id="1.50.40.10">
    <property type="entry name" value="Mitochondrial carrier domain"/>
    <property type="match status" value="1"/>
</dbReference>
<dbReference type="InterPro" id="IPR002067">
    <property type="entry name" value="MCP"/>
</dbReference>
<feature type="transmembrane region" description="Helical" evidence="12">
    <location>
        <begin position="270"/>
        <end position="293"/>
    </location>
</feature>
<dbReference type="GO" id="GO:0005743">
    <property type="term" value="C:mitochondrial inner membrane"/>
    <property type="evidence" value="ECO:0007669"/>
    <property type="project" value="UniProtKB-SubCell"/>
</dbReference>
<evidence type="ECO:0000256" key="5">
    <source>
        <dbReference type="ARBA" id="ARBA00022737"/>
    </source>
</evidence>
<keyword evidence="3 11" id="KW-0813">Transport</keyword>
<evidence type="ECO:0000256" key="9">
    <source>
        <dbReference type="ARBA" id="ARBA00023136"/>
    </source>
</evidence>
<keyword evidence="9 10" id="KW-0472">Membrane</keyword>
<dbReference type="GO" id="GO:0043490">
    <property type="term" value="P:malate-aspartate shuttle"/>
    <property type="evidence" value="ECO:0007669"/>
    <property type="project" value="TreeGrafter"/>
</dbReference>
<dbReference type="OrthoDB" id="2382881at2759"/>
<evidence type="ECO:0000256" key="6">
    <source>
        <dbReference type="ARBA" id="ARBA00022792"/>
    </source>
</evidence>
<dbReference type="PROSITE" id="PS50920">
    <property type="entry name" value="SOLCAR"/>
    <property type="match status" value="3"/>
</dbReference>
<accession>A0A9P0D1H1</accession>
<keyword evidence="8" id="KW-0496">Mitochondrion</keyword>
<comment type="similarity">
    <text evidence="2 11">Belongs to the mitochondrial carrier (TC 2.A.29) family.</text>
</comment>
<comment type="subcellular location">
    <subcellularLocation>
        <location evidence="1">Mitochondrion inner membrane</location>
        <topology evidence="1">Multi-pass membrane protein</topology>
    </subcellularLocation>
</comment>
<keyword evidence="14" id="KW-1185">Reference proteome</keyword>
<dbReference type="InterPro" id="IPR023395">
    <property type="entry name" value="MCP_dom_sf"/>
</dbReference>
<evidence type="ECO:0000256" key="12">
    <source>
        <dbReference type="SAM" id="Phobius"/>
    </source>
</evidence>
<evidence type="ECO:0000256" key="7">
    <source>
        <dbReference type="ARBA" id="ARBA00022989"/>
    </source>
</evidence>
<dbReference type="PANTHER" id="PTHR45678">
    <property type="entry name" value="MITOCHONDRIAL 2-OXODICARBOXYLATE CARRIER 1-RELATED"/>
    <property type="match status" value="1"/>
</dbReference>